<evidence type="ECO:0000256" key="1">
    <source>
        <dbReference type="ARBA" id="ARBA00022491"/>
    </source>
</evidence>
<evidence type="ECO:0000256" key="3">
    <source>
        <dbReference type="ARBA" id="ARBA00023125"/>
    </source>
</evidence>
<dbReference type="InterPro" id="IPR041490">
    <property type="entry name" value="KstR2_TetR_C"/>
</dbReference>
<evidence type="ECO:0000256" key="5">
    <source>
        <dbReference type="PROSITE-ProRule" id="PRU00335"/>
    </source>
</evidence>
<dbReference type="InterPro" id="IPR036271">
    <property type="entry name" value="Tet_transcr_reg_TetR-rel_C_sf"/>
</dbReference>
<dbReference type="InterPro" id="IPR001647">
    <property type="entry name" value="HTH_TetR"/>
</dbReference>
<gene>
    <name evidence="7" type="ORF">F6X42_35800</name>
</gene>
<evidence type="ECO:0000313" key="8">
    <source>
        <dbReference type="Proteomes" id="UP000736373"/>
    </source>
</evidence>
<dbReference type="PANTHER" id="PTHR30055">
    <property type="entry name" value="HTH-TYPE TRANSCRIPTIONAL REGULATOR RUTR"/>
    <property type="match status" value="1"/>
</dbReference>
<dbReference type="Proteomes" id="UP000736373">
    <property type="component" value="Unassembled WGS sequence"/>
</dbReference>
<keyword evidence="2" id="KW-0805">Transcription regulation</keyword>
<keyword evidence="1" id="KW-0678">Repressor</keyword>
<dbReference type="PROSITE" id="PS50977">
    <property type="entry name" value="HTH_TETR_2"/>
    <property type="match status" value="1"/>
</dbReference>
<dbReference type="InterPro" id="IPR009057">
    <property type="entry name" value="Homeodomain-like_sf"/>
</dbReference>
<dbReference type="Pfam" id="PF17932">
    <property type="entry name" value="TetR_C_24"/>
    <property type="match status" value="1"/>
</dbReference>
<keyword evidence="3 5" id="KW-0238">DNA-binding</keyword>
<feature type="DNA-binding region" description="H-T-H motif" evidence="5">
    <location>
        <begin position="51"/>
        <end position="70"/>
    </location>
</feature>
<organism evidence="7 8">
    <name type="scientific">Paraburkholderia podalyriae</name>
    <dbReference type="NCBI Taxonomy" id="1938811"/>
    <lineage>
        <taxon>Bacteria</taxon>
        <taxon>Pseudomonadati</taxon>
        <taxon>Pseudomonadota</taxon>
        <taxon>Betaproteobacteria</taxon>
        <taxon>Burkholderiales</taxon>
        <taxon>Burkholderiaceae</taxon>
        <taxon>Paraburkholderia</taxon>
    </lineage>
</organism>
<evidence type="ECO:0000259" key="6">
    <source>
        <dbReference type="PROSITE" id="PS50977"/>
    </source>
</evidence>
<evidence type="ECO:0000313" key="7">
    <source>
        <dbReference type="EMBL" id="MBC8751682.1"/>
    </source>
</evidence>
<protein>
    <submittedName>
        <fullName evidence="7">TetR/AcrR family transcriptional regulator</fullName>
    </submittedName>
</protein>
<dbReference type="EMBL" id="VZQQ01000063">
    <property type="protein sequence ID" value="MBC8751682.1"/>
    <property type="molecule type" value="Genomic_DNA"/>
</dbReference>
<name>A0ABR7PZG4_9BURK</name>
<dbReference type="InterPro" id="IPR050109">
    <property type="entry name" value="HTH-type_TetR-like_transc_reg"/>
</dbReference>
<dbReference type="Gene3D" id="1.10.357.10">
    <property type="entry name" value="Tetracycline Repressor, domain 2"/>
    <property type="match status" value="1"/>
</dbReference>
<reference evidence="7 8" key="1">
    <citation type="submission" date="2019-09" db="EMBL/GenBank/DDBJ databases">
        <title>Paraburkholderia podalyriae sp. nov., A South African Podalyria-associated rhizobium.</title>
        <authorList>
            <person name="Mavima L."/>
            <person name="Beukes C.W."/>
            <person name="Palmer M."/>
            <person name="De Meyer S.E."/>
            <person name="James E.K."/>
            <person name="Maluk M."/>
            <person name="Avontuur J.R."/>
            <person name="Chan W.Y."/>
            <person name="Venter S.N."/>
            <person name="Steenkamp E.T."/>
        </authorList>
    </citation>
    <scope>NUCLEOTIDE SEQUENCE [LARGE SCALE GENOMIC DNA]</scope>
    <source>
        <strain evidence="7 8">WC7.3b</strain>
    </source>
</reference>
<evidence type="ECO:0000256" key="2">
    <source>
        <dbReference type="ARBA" id="ARBA00023015"/>
    </source>
</evidence>
<dbReference type="Gene3D" id="1.10.10.60">
    <property type="entry name" value="Homeodomain-like"/>
    <property type="match status" value="1"/>
</dbReference>
<dbReference type="PANTHER" id="PTHR30055:SF175">
    <property type="entry name" value="HTH-TYPE TRANSCRIPTIONAL REPRESSOR KSTR2"/>
    <property type="match status" value="1"/>
</dbReference>
<proteinExistence type="predicted"/>
<keyword evidence="4" id="KW-0804">Transcription</keyword>
<sequence length="235" mass="26749">MSALFLRPDEDAHLKQDKREELKARKQAYVQEEILSSAVTLFAARGFRAVTIDDIASNLGYTKSVVYYYFKSKNEILWQVFSRIYDAYFASISSIIEAELPPQEAMSRIIRAHATHVMESREWTAIYYRDESELTEKQQKIILGRKREYDAIIEGVYQRGVDEGVFRPIPTAVAVRAILGMCNWLYTWYKESGPLPAATIADHCVSMLTDGYLEPASSKIQKASQGKSQSRAVKA</sequence>
<dbReference type="PRINTS" id="PR00455">
    <property type="entry name" value="HTHTETR"/>
</dbReference>
<accession>A0ABR7PZG4</accession>
<evidence type="ECO:0000256" key="4">
    <source>
        <dbReference type="ARBA" id="ARBA00023163"/>
    </source>
</evidence>
<comment type="caution">
    <text evidence="7">The sequence shown here is derived from an EMBL/GenBank/DDBJ whole genome shotgun (WGS) entry which is preliminary data.</text>
</comment>
<dbReference type="SUPFAM" id="SSF46689">
    <property type="entry name" value="Homeodomain-like"/>
    <property type="match status" value="1"/>
</dbReference>
<dbReference type="Pfam" id="PF00440">
    <property type="entry name" value="TetR_N"/>
    <property type="match status" value="1"/>
</dbReference>
<feature type="domain" description="HTH tetR-type" evidence="6">
    <location>
        <begin position="28"/>
        <end position="88"/>
    </location>
</feature>
<keyword evidence="8" id="KW-1185">Reference proteome</keyword>
<dbReference type="SUPFAM" id="SSF48498">
    <property type="entry name" value="Tetracyclin repressor-like, C-terminal domain"/>
    <property type="match status" value="1"/>
</dbReference>